<comment type="caution">
    <text evidence="2">The sequence shown here is derived from an EMBL/GenBank/DDBJ whole genome shotgun (WGS) entry which is preliminary data.</text>
</comment>
<proteinExistence type="predicted"/>
<organism evidence="2 3">
    <name type="scientific">Lupinus luteus</name>
    <name type="common">European yellow lupine</name>
    <dbReference type="NCBI Taxonomy" id="3873"/>
    <lineage>
        <taxon>Eukaryota</taxon>
        <taxon>Viridiplantae</taxon>
        <taxon>Streptophyta</taxon>
        <taxon>Embryophyta</taxon>
        <taxon>Tracheophyta</taxon>
        <taxon>Spermatophyta</taxon>
        <taxon>Magnoliopsida</taxon>
        <taxon>eudicotyledons</taxon>
        <taxon>Gunneridae</taxon>
        <taxon>Pentapetalae</taxon>
        <taxon>rosids</taxon>
        <taxon>fabids</taxon>
        <taxon>Fabales</taxon>
        <taxon>Fabaceae</taxon>
        <taxon>Papilionoideae</taxon>
        <taxon>50 kb inversion clade</taxon>
        <taxon>genistoids sensu lato</taxon>
        <taxon>core genistoids</taxon>
        <taxon>Genisteae</taxon>
        <taxon>Lupinus</taxon>
    </lineage>
</organism>
<keyword evidence="3" id="KW-1185">Reference proteome</keyword>
<evidence type="ECO:0000256" key="1">
    <source>
        <dbReference type="SAM" id="MobiDB-lite"/>
    </source>
</evidence>
<gene>
    <name evidence="2" type="ORF">LLUT_LOCUS2779</name>
</gene>
<name>A0AAV1VXB0_LUPLU</name>
<evidence type="ECO:0000313" key="3">
    <source>
        <dbReference type="Proteomes" id="UP001497480"/>
    </source>
</evidence>
<reference evidence="2 3" key="1">
    <citation type="submission" date="2024-03" db="EMBL/GenBank/DDBJ databases">
        <authorList>
            <person name="Martinez-Hernandez J."/>
        </authorList>
    </citation>
    <scope>NUCLEOTIDE SEQUENCE [LARGE SCALE GENOMIC DNA]</scope>
</reference>
<protein>
    <submittedName>
        <fullName evidence="2">Uncharacterized protein</fullName>
    </submittedName>
</protein>
<dbReference type="AlphaFoldDB" id="A0AAV1VXB0"/>
<sequence>MLHLERLTSQSFVSTTAYTTSSDRKADHRVTHSPYSSPGYSITKSVGYAYLASCSHFFHVDPFCVVSPS</sequence>
<dbReference type="EMBL" id="CAXHTB010000002">
    <property type="protein sequence ID" value="CAL0301719.1"/>
    <property type="molecule type" value="Genomic_DNA"/>
</dbReference>
<evidence type="ECO:0000313" key="2">
    <source>
        <dbReference type="EMBL" id="CAL0301719.1"/>
    </source>
</evidence>
<accession>A0AAV1VXB0</accession>
<feature type="region of interest" description="Disordered" evidence="1">
    <location>
        <begin position="14"/>
        <end position="34"/>
    </location>
</feature>
<dbReference type="Proteomes" id="UP001497480">
    <property type="component" value="Unassembled WGS sequence"/>
</dbReference>